<dbReference type="Gene3D" id="3.20.20.330">
    <property type="entry name" value="Homocysteine-binding-like domain"/>
    <property type="match status" value="1"/>
</dbReference>
<evidence type="ECO:0000256" key="2">
    <source>
        <dbReference type="ARBA" id="ARBA00022679"/>
    </source>
</evidence>
<dbReference type="EMBL" id="BLXT01008455">
    <property type="protein sequence ID" value="GFO48835.1"/>
    <property type="molecule type" value="Genomic_DNA"/>
</dbReference>
<proteinExistence type="predicted"/>
<dbReference type="NCBIfam" id="NF007020">
    <property type="entry name" value="PRK09485.1"/>
    <property type="match status" value="1"/>
</dbReference>
<keyword evidence="3 6" id="KW-0479">Metal-binding</keyword>
<feature type="binding site" evidence="6">
    <location>
        <position position="229"/>
    </location>
    <ligand>
        <name>Zn(2+)</name>
        <dbReference type="ChEBI" id="CHEBI:29105"/>
    </ligand>
</feature>
<dbReference type="PANTHER" id="PTHR46015">
    <property type="entry name" value="ZGC:172121"/>
    <property type="match status" value="1"/>
</dbReference>
<gene>
    <name evidence="8" type="ORF">PoB_007534000</name>
</gene>
<evidence type="ECO:0000256" key="5">
    <source>
        <dbReference type="ARBA" id="ARBA00034478"/>
    </source>
</evidence>
<evidence type="ECO:0000259" key="7">
    <source>
        <dbReference type="PROSITE" id="PS50970"/>
    </source>
</evidence>
<dbReference type="GO" id="GO:0046872">
    <property type="term" value="F:metal ion binding"/>
    <property type="evidence" value="ECO:0007669"/>
    <property type="project" value="UniProtKB-KW"/>
</dbReference>
<dbReference type="InterPro" id="IPR051486">
    <property type="entry name" value="Hcy_S-methyltransferase"/>
</dbReference>
<evidence type="ECO:0000313" key="8">
    <source>
        <dbReference type="EMBL" id="GFO48835.1"/>
    </source>
</evidence>
<dbReference type="InterPro" id="IPR003726">
    <property type="entry name" value="HCY_dom"/>
</dbReference>
<keyword evidence="4 6" id="KW-0862">Zinc</keyword>
<dbReference type="GO" id="GO:0008898">
    <property type="term" value="F:S-adenosylmethionine-homocysteine S-methyltransferase activity"/>
    <property type="evidence" value="ECO:0007669"/>
    <property type="project" value="TreeGrafter"/>
</dbReference>
<dbReference type="GO" id="GO:0033528">
    <property type="term" value="P:S-methylmethionine cycle"/>
    <property type="evidence" value="ECO:0007669"/>
    <property type="project" value="TreeGrafter"/>
</dbReference>
<keyword evidence="2 6" id="KW-0808">Transferase</keyword>
<dbReference type="AlphaFoldDB" id="A0AAV4DXD6"/>
<dbReference type="GO" id="GO:0009086">
    <property type="term" value="P:methionine biosynthetic process"/>
    <property type="evidence" value="ECO:0007669"/>
    <property type="project" value="TreeGrafter"/>
</dbReference>
<dbReference type="InterPro" id="IPR036589">
    <property type="entry name" value="HCY_dom_sf"/>
</dbReference>
<protein>
    <submittedName>
        <fullName evidence="8">Homocysteine s-methyltransferase-like protein</fullName>
    </submittedName>
</protein>
<dbReference type="Pfam" id="PF02574">
    <property type="entry name" value="S-methyl_trans"/>
    <property type="match status" value="1"/>
</dbReference>
<evidence type="ECO:0000256" key="6">
    <source>
        <dbReference type="PROSITE-ProRule" id="PRU00333"/>
    </source>
</evidence>
<comment type="caution">
    <text evidence="8">The sequence shown here is derived from an EMBL/GenBank/DDBJ whole genome shotgun (WGS) entry which is preliminary data.</text>
</comment>
<dbReference type="PANTHER" id="PTHR46015:SF1">
    <property type="entry name" value="HOMOCYSTEINE S-METHYLTRANSFERASE-LIKE ISOFORM 1"/>
    <property type="match status" value="1"/>
</dbReference>
<evidence type="ECO:0000313" key="9">
    <source>
        <dbReference type="Proteomes" id="UP000735302"/>
    </source>
</evidence>
<evidence type="ECO:0000256" key="3">
    <source>
        <dbReference type="ARBA" id="ARBA00022723"/>
    </source>
</evidence>
<dbReference type="PROSITE" id="PS50970">
    <property type="entry name" value="HCY"/>
    <property type="match status" value="1"/>
</dbReference>
<evidence type="ECO:0000256" key="1">
    <source>
        <dbReference type="ARBA" id="ARBA00022603"/>
    </source>
</evidence>
<sequence length="331" mass="36194">MNSAGLKSRSSSLKRVVILDGGTGTSLAKLGHAIDDQTWCSELIKTHPDHVKKVHKDFFLAGADVVVSATYQAFVDGFVKQFSISEEEAYALMRKGVELAREARDEAELETGRHGFVAASVGAYGASLCDRSEYHGRYVENMTREELSAWHLSRIKALADAGPDIVAIETIPALDEALALLQCLEQLQVKAWLTFQLKDEKTTGHGEDIRLALKAVAASPYIVAVGANCFNMAHVDSFLRYVKDLPLLDKPLIVKPNGIKHEDNGRSPENFDIHEPAVEWVDGGQVIGWVDGGASWVGGCCMVDSTNIAHMREALENAPNICFLKKGEDLF</sequence>
<dbReference type="SUPFAM" id="SSF82282">
    <property type="entry name" value="Homocysteine S-methyltransferase"/>
    <property type="match status" value="1"/>
</dbReference>
<evidence type="ECO:0000256" key="4">
    <source>
        <dbReference type="ARBA" id="ARBA00022833"/>
    </source>
</evidence>
<feature type="binding site" evidence="6">
    <location>
        <position position="301"/>
    </location>
    <ligand>
        <name>Zn(2+)</name>
        <dbReference type="ChEBI" id="CHEBI:29105"/>
    </ligand>
</feature>
<comment type="pathway">
    <text evidence="5">Amino-acid biosynthesis; L-methionine biosynthesis via de novo pathway.</text>
</comment>
<feature type="binding site" evidence="6">
    <location>
        <position position="300"/>
    </location>
    <ligand>
        <name>Zn(2+)</name>
        <dbReference type="ChEBI" id="CHEBI:29105"/>
    </ligand>
</feature>
<organism evidence="8 9">
    <name type="scientific">Plakobranchus ocellatus</name>
    <dbReference type="NCBI Taxonomy" id="259542"/>
    <lineage>
        <taxon>Eukaryota</taxon>
        <taxon>Metazoa</taxon>
        <taxon>Spiralia</taxon>
        <taxon>Lophotrochozoa</taxon>
        <taxon>Mollusca</taxon>
        <taxon>Gastropoda</taxon>
        <taxon>Heterobranchia</taxon>
        <taxon>Euthyneura</taxon>
        <taxon>Panpulmonata</taxon>
        <taxon>Sacoglossa</taxon>
        <taxon>Placobranchoidea</taxon>
        <taxon>Plakobranchidae</taxon>
        <taxon>Plakobranchus</taxon>
    </lineage>
</organism>
<keyword evidence="9" id="KW-1185">Reference proteome</keyword>
<feature type="domain" description="Hcy-binding" evidence="7">
    <location>
        <begin position="5"/>
        <end position="315"/>
    </location>
</feature>
<name>A0AAV4DXD6_9GAST</name>
<reference evidence="8 9" key="1">
    <citation type="journal article" date="2021" name="Elife">
        <title>Chloroplast acquisition without the gene transfer in kleptoplastic sea slugs, Plakobranchus ocellatus.</title>
        <authorList>
            <person name="Maeda T."/>
            <person name="Takahashi S."/>
            <person name="Yoshida T."/>
            <person name="Shimamura S."/>
            <person name="Takaki Y."/>
            <person name="Nagai Y."/>
            <person name="Toyoda A."/>
            <person name="Suzuki Y."/>
            <person name="Arimoto A."/>
            <person name="Ishii H."/>
            <person name="Satoh N."/>
            <person name="Nishiyama T."/>
            <person name="Hasebe M."/>
            <person name="Maruyama T."/>
            <person name="Minagawa J."/>
            <person name="Obokata J."/>
            <person name="Shigenobu S."/>
        </authorList>
    </citation>
    <scope>NUCLEOTIDE SEQUENCE [LARGE SCALE GENOMIC DNA]</scope>
</reference>
<keyword evidence="1 6" id="KW-0489">Methyltransferase</keyword>
<dbReference type="GO" id="GO:0032259">
    <property type="term" value="P:methylation"/>
    <property type="evidence" value="ECO:0007669"/>
    <property type="project" value="UniProtKB-KW"/>
</dbReference>
<accession>A0AAV4DXD6</accession>
<dbReference type="Proteomes" id="UP000735302">
    <property type="component" value="Unassembled WGS sequence"/>
</dbReference>
<comment type="cofactor">
    <cofactor evidence="6">
        <name>Zn(2+)</name>
        <dbReference type="ChEBI" id="CHEBI:29105"/>
    </cofactor>
</comment>